<evidence type="ECO:0000313" key="2">
    <source>
        <dbReference type="EMBL" id="TDU30921.1"/>
    </source>
</evidence>
<dbReference type="AlphaFoldDB" id="A0A4S3K1Y1"/>
<evidence type="ECO:0000313" key="3">
    <source>
        <dbReference type="Proteomes" id="UP000295341"/>
    </source>
</evidence>
<sequence length="256" mass="28552">MKIGLFVLGDELLSGKRQDRHLPKVIELLGARGMSLDWARFIGDDMADIAEAIRQTRVRGDLVLSCGGIGATPDDLTRQAAALAFERPLVRHPEAEALIEAEYGDKAHPRRVLMADFPEGAGLIPNPVNRVAGFFVDHHHFVPGFPDMAWPMIEWVLDTRYPHLRNPDPAVEFRLRALGSSAESDLLDLMEDVLARFPGVKLSSLPFRGDAERGRHIEFGLRGERPRAAAAFEHFREQLCRRPGVVLELLRTPADS</sequence>
<proteinExistence type="predicted"/>
<dbReference type="InterPro" id="IPR036425">
    <property type="entry name" value="MoaB/Mog-like_dom_sf"/>
</dbReference>
<dbReference type="PANTHER" id="PTHR13939">
    <property type="entry name" value="NICOTINAMIDE-NUCLEOTIDE AMIDOHYDROLASE PNCC"/>
    <property type="match status" value="1"/>
</dbReference>
<organism evidence="2 3">
    <name type="scientific">Panacagrimonas perspica</name>
    <dbReference type="NCBI Taxonomy" id="381431"/>
    <lineage>
        <taxon>Bacteria</taxon>
        <taxon>Pseudomonadati</taxon>
        <taxon>Pseudomonadota</taxon>
        <taxon>Gammaproteobacteria</taxon>
        <taxon>Nevskiales</taxon>
        <taxon>Nevskiaceae</taxon>
        <taxon>Panacagrimonas</taxon>
    </lineage>
</organism>
<dbReference type="InterPro" id="IPR050101">
    <property type="entry name" value="CinA"/>
</dbReference>
<comment type="caution">
    <text evidence="2">The sequence shown here is derived from an EMBL/GenBank/DDBJ whole genome shotgun (WGS) entry which is preliminary data.</text>
</comment>
<dbReference type="CDD" id="cd00885">
    <property type="entry name" value="cinA"/>
    <property type="match status" value="1"/>
</dbReference>
<name>A0A4S3K1Y1_9GAMM</name>
<dbReference type="OrthoDB" id="9801454at2"/>
<keyword evidence="3" id="KW-1185">Reference proteome</keyword>
<reference evidence="2 3" key="1">
    <citation type="submission" date="2019-03" db="EMBL/GenBank/DDBJ databases">
        <title>Genomic Encyclopedia of Type Strains, Phase IV (KMG-IV): sequencing the most valuable type-strain genomes for metagenomic binning, comparative biology and taxonomic classification.</title>
        <authorList>
            <person name="Goeker M."/>
        </authorList>
    </citation>
    <scope>NUCLEOTIDE SEQUENCE [LARGE SCALE GENOMIC DNA]</scope>
    <source>
        <strain evidence="2 3">DSM 26377</strain>
    </source>
</reference>
<dbReference type="SUPFAM" id="SSF53218">
    <property type="entry name" value="Molybdenum cofactor biosynthesis proteins"/>
    <property type="match status" value="1"/>
</dbReference>
<feature type="domain" description="MoaB/Mog" evidence="1">
    <location>
        <begin position="4"/>
        <end position="164"/>
    </location>
</feature>
<evidence type="ECO:0000259" key="1">
    <source>
        <dbReference type="SMART" id="SM00852"/>
    </source>
</evidence>
<dbReference type="PANTHER" id="PTHR13939:SF0">
    <property type="entry name" value="NMN AMIDOHYDROLASE-LIKE PROTEIN YFAY"/>
    <property type="match status" value="1"/>
</dbReference>
<dbReference type="InterPro" id="IPR001453">
    <property type="entry name" value="MoaB/Mog_dom"/>
</dbReference>
<dbReference type="Gene3D" id="3.40.980.10">
    <property type="entry name" value="MoaB/Mog-like domain"/>
    <property type="match status" value="1"/>
</dbReference>
<protein>
    <submittedName>
        <fullName evidence="2">Molybdopterin-biosynthesis enzyme MoeA-like protein</fullName>
    </submittedName>
</protein>
<dbReference type="RefSeq" id="WP_133879555.1">
    <property type="nucleotide sequence ID" value="NZ_MWIN01000022.1"/>
</dbReference>
<dbReference type="Pfam" id="PF00994">
    <property type="entry name" value="MoCF_biosynth"/>
    <property type="match status" value="1"/>
</dbReference>
<accession>A0A4S3K1Y1</accession>
<dbReference type="EMBL" id="SOBT01000008">
    <property type="protein sequence ID" value="TDU30921.1"/>
    <property type="molecule type" value="Genomic_DNA"/>
</dbReference>
<gene>
    <name evidence="2" type="ORF">DFR24_0278</name>
</gene>
<dbReference type="SMART" id="SM00852">
    <property type="entry name" value="MoCF_biosynth"/>
    <property type="match status" value="1"/>
</dbReference>
<dbReference type="Proteomes" id="UP000295341">
    <property type="component" value="Unassembled WGS sequence"/>
</dbReference>